<reference evidence="1" key="1">
    <citation type="submission" date="2020-02" db="EMBL/GenBank/DDBJ databases">
        <title>Genome sequencing of the panga catfish, Pangasius djambal.</title>
        <authorList>
            <person name="Wen M."/>
            <person name="Zahm M."/>
            <person name="Roques C."/>
            <person name="Cabau C."/>
            <person name="Klopp C."/>
            <person name="Donnadieu C."/>
            <person name="Jouanno E."/>
            <person name="Avarre J.-C."/>
            <person name="Campet M."/>
            <person name="Ha T."/>
            <person name="Dugue R."/>
            <person name="Lampietro C."/>
            <person name="Louis A."/>
            <person name="Herpin A."/>
            <person name="Echchiki A."/>
            <person name="Berthelot C."/>
            <person name="Parey E."/>
            <person name="Roest-Crollius H."/>
            <person name="Braasch I."/>
            <person name="Postlethwait J.H."/>
            <person name="Bobe J."/>
            <person name="Montfort J."/>
            <person name="Bouchez O."/>
            <person name="Begum T."/>
            <person name="Schartl M."/>
            <person name="Gustiano R."/>
            <person name="Guiguen Y."/>
        </authorList>
    </citation>
    <scope>NUCLEOTIDE SEQUENCE</scope>
    <source>
        <strain evidence="1">Pdj_M5554</strain>
    </source>
</reference>
<protein>
    <submittedName>
        <fullName evidence="1">Uncharacterized protein</fullName>
    </submittedName>
</protein>
<name>A0ACC5YIR3_9TELE</name>
<accession>A0ACC5YIR3</accession>
<gene>
    <name evidence="1" type="ORF">PDJAM_G00248330</name>
</gene>
<comment type="caution">
    <text evidence="1">The sequence shown here is derived from an EMBL/GenBank/DDBJ whole genome shotgun (WGS) entry which is preliminary data.</text>
</comment>
<organism evidence="1 2">
    <name type="scientific">Pangasius djambal</name>
    <dbReference type="NCBI Taxonomy" id="1691987"/>
    <lineage>
        <taxon>Eukaryota</taxon>
        <taxon>Metazoa</taxon>
        <taxon>Chordata</taxon>
        <taxon>Craniata</taxon>
        <taxon>Vertebrata</taxon>
        <taxon>Euteleostomi</taxon>
        <taxon>Actinopterygii</taxon>
        <taxon>Neopterygii</taxon>
        <taxon>Teleostei</taxon>
        <taxon>Ostariophysi</taxon>
        <taxon>Siluriformes</taxon>
        <taxon>Pangasiidae</taxon>
        <taxon>Pangasius</taxon>
    </lineage>
</organism>
<keyword evidence="2" id="KW-1185">Reference proteome</keyword>
<dbReference type="Proteomes" id="UP000830395">
    <property type="component" value="Chromosome 9"/>
</dbReference>
<evidence type="ECO:0000313" key="2">
    <source>
        <dbReference type="Proteomes" id="UP000830395"/>
    </source>
</evidence>
<proteinExistence type="predicted"/>
<sequence>MNKEVRLLLKARNNAFRSGDAQAYSISRADLKKAKLDYKLKVEEHFVNSDTRRMWQGIQAITDYKPSNSTPAVMNVSFLNELNARFDKDNKEKAVYTEPSDDRQTLTLSSADVHNALSRINARKAAGPDGIPGRVLRACAEQLAGVFTDIFNLSLAQTVVPAVTTESQITTYPNQKPWMNKEVRLLLKARNNAFRSGDAQAYSTSRADLKKGIKKAKLDYKLKMEEHFVNSDTRRMWKGIQAITDYKPSNSTPAVMNVSFLNELNDFYARFDKDNKEKAAYTEPSDDRQTLTLSSADVHNALSRINTRKAAGPDGIPGRVLRACAEQLAGVFTDIFNLSLAQTVVPACFKTTSIVPLAGVFTDIFNLSLAQTVVPACFKTTSIVPVPKHSSPACLNDYRPVALTPIVMKCFERLVLAHLKTCLPPTLDPHQFAYRNNRSTEDAVSTALHCVLSHLENKNTYARMLFVDFSSAFNTVIPSKLITKLGDLGISPSLCIWIMDFLTNRPQNVSSAFNTVIPSKLITKLGDLGISPSLCIWIMDFLTNRPQNVRSGHNCSTTITVNTGATQGCVLSPFLYSLFTHDCKPVYGSNSIIKFADDTTVIGLISDNNESDYRAEVEHLAAWCADNNLLLNTSKTKELIVDFRKEKSVPLDPIHINGMAVERVSSFNSAFNTVIPSKIITKLGDLGISPSLCIWIMDFLTNRPQNVRSGHNCSTTITVNTGAPQGCVLSPFLYSLFTHDCKPVYGSNSIIKFADDTTVIGLISDNNESDYRAEVEHLAAWCTDNNLLLNTSKTKELIVDFRKEKSVPLDPIHINGMAVERVSSFKFLGTHISENLSWSTNTSSLIKKAHQRLFFLRTLKKNRLPAEILSNFYCCAIESILTNCITVWYGNCSVADRKALQRVVKTAQRITKTPLPAIEVVQKQRCLRRACNILKDSSHPAHSLFQLLLSRRRYRSLKTKTSRFRNSFFPTAVSLLNSVPN</sequence>
<evidence type="ECO:0000313" key="1">
    <source>
        <dbReference type="EMBL" id="MCJ8735554.1"/>
    </source>
</evidence>
<dbReference type="EMBL" id="CM040983">
    <property type="protein sequence ID" value="MCJ8735554.1"/>
    <property type="molecule type" value="Genomic_DNA"/>
</dbReference>